<accession>A0ABQ2JUS5</accession>
<comment type="caution">
    <text evidence="2">The sequence shown here is derived from an EMBL/GenBank/DDBJ whole genome shotgun (WGS) entry which is preliminary data.</text>
</comment>
<feature type="region of interest" description="Disordered" evidence="1">
    <location>
        <begin position="55"/>
        <end position="121"/>
    </location>
</feature>
<sequence length="121" mass="12931">MPSGQAKSRPVQTMEAEAGGMDIRVSWARGKKGTARGDTASYTRGAPGYAVAVRRGHGQAAPGRNPPLRKYGSTGADSPLTGAVSQDLRRATAFSDRRQWDEHDSTGDGEETQTHLLLHLD</sequence>
<organism evidence="2 3">
    <name type="scientific">Streptomyces kronopolitis</name>
    <dbReference type="NCBI Taxonomy" id="1612435"/>
    <lineage>
        <taxon>Bacteria</taxon>
        <taxon>Bacillati</taxon>
        <taxon>Actinomycetota</taxon>
        <taxon>Actinomycetes</taxon>
        <taxon>Kitasatosporales</taxon>
        <taxon>Streptomycetaceae</taxon>
        <taxon>Streptomyces</taxon>
    </lineage>
</organism>
<proteinExistence type="predicted"/>
<reference evidence="3" key="1">
    <citation type="journal article" date="2019" name="Int. J. Syst. Evol. Microbiol.">
        <title>The Global Catalogue of Microorganisms (GCM) 10K type strain sequencing project: providing services to taxonomists for standard genome sequencing and annotation.</title>
        <authorList>
            <consortium name="The Broad Institute Genomics Platform"/>
            <consortium name="The Broad Institute Genome Sequencing Center for Infectious Disease"/>
            <person name="Wu L."/>
            <person name="Ma J."/>
        </authorList>
    </citation>
    <scope>NUCLEOTIDE SEQUENCE [LARGE SCALE GENOMIC DNA]</scope>
    <source>
        <strain evidence="3">CGMCC 4.7323</strain>
    </source>
</reference>
<dbReference type="Proteomes" id="UP000600080">
    <property type="component" value="Unassembled WGS sequence"/>
</dbReference>
<protein>
    <submittedName>
        <fullName evidence="2">Uncharacterized protein</fullName>
    </submittedName>
</protein>
<gene>
    <name evidence="2" type="ORF">GCM10012285_49120</name>
</gene>
<name>A0ABQ2JUS5_9ACTN</name>
<evidence type="ECO:0000313" key="2">
    <source>
        <dbReference type="EMBL" id="GGN55401.1"/>
    </source>
</evidence>
<dbReference type="EMBL" id="BMND01000024">
    <property type="protein sequence ID" value="GGN55401.1"/>
    <property type="molecule type" value="Genomic_DNA"/>
</dbReference>
<evidence type="ECO:0000313" key="3">
    <source>
        <dbReference type="Proteomes" id="UP000600080"/>
    </source>
</evidence>
<evidence type="ECO:0000256" key="1">
    <source>
        <dbReference type="SAM" id="MobiDB-lite"/>
    </source>
</evidence>
<keyword evidence="3" id="KW-1185">Reference proteome</keyword>
<feature type="compositionally biased region" description="Basic and acidic residues" evidence="1">
    <location>
        <begin position="87"/>
        <end position="106"/>
    </location>
</feature>
<feature type="region of interest" description="Disordered" evidence="1">
    <location>
        <begin position="1"/>
        <end position="43"/>
    </location>
</feature>